<dbReference type="InterPro" id="IPR036116">
    <property type="entry name" value="FN3_sf"/>
</dbReference>
<feature type="signal peptide" evidence="1">
    <location>
        <begin position="1"/>
        <end position="22"/>
    </location>
</feature>
<gene>
    <name evidence="3" type="ORF">ACFS1K_02805</name>
</gene>
<dbReference type="InterPro" id="IPR013783">
    <property type="entry name" value="Ig-like_fold"/>
</dbReference>
<accession>A0ABW5VBM4</accession>
<evidence type="ECO:0000313" key="4">
    <source>
        <dbReference type="Proteomes" id="UP001597532"/>
    </source>
</evidence>
<protein>
    <submittedName>
        <fullName evidence="3">Fibronectin type III domain-containing protein</fullName>
    </submittedName>
</protein>
<dbReference type="InterPro" id="IPR003961">
    <property type="entry name" value="FN3_dom"/>
</dbReference>
<dbReference type="EMBL" id="JBHUOK010000004">
    <property type="protein sequence ID" value="MFD2788685.1"/>
    <property type="molecule type" value="Genomic_DNA"/>
</dbReference>
<comment type="caution">
    <text evidence="3">The sequence shown here is derived from an EMBL/GenBank/DDBJ whole genome shotgun (WGS) entry which is preliminary data.</text>
</comment>
<organism evidence="3 4">
    <name type="scientific">Arenibacter antarcticus</name>
    <dbReference type="NCBI Taxonomy" id="2040469"/>
    <lineage>
        <taxon>Bacteria</taxon>
        <taxon>Pseudomonadati</taxon>
        <taxon>Bacteroidota</taxon>
        <taxon>Flavobacteriia</taxon>
        <taxon>Flavobacteriales</taxon>
        <taxon>Flavobacteriaceae</taxon>
        <taxon>Arenibacter</taxon>
    </lineage>
</organism>
<dbReference type="RefSeq" id="WP_251806913.1">
    <property type="nucleotide sequence ID" value="NZ_CP166679.1"/>
</dbReference>
<dbReference type="PROSITE" id="PS50853">
    <property type="entry name" value="FN3"/>
    <property type="match status" value="1"/>
</dbReference>
<evidence type="ECO:0000256" key="1">
    <source>
        <dbReference type="SAM" id="SignalP"/>
    </source>
</evidence>
<evidence type="ECO:0000259" key="2">
    <source>
        <dbReference type="PROSITE" id="PS50853"/>
    </source>
</evidence>
<reference evidence="4" key="1">
    <citation type="journal article" date="2019" name="Int. J. Syst. Evol. Microbiol.">
        <title>The Global Catalogue of Microorganisms (GCM) 10K type strain sequencing project: providing services to taxonomists for standard genome sequencing and annotation.</title>
        <authorList>
            <consortium name="The Broad Institute Genomics Platform"/>
            <consortium name="The Broad Institute Genome Sequencing Center for Infectious Disease"/>
            <person name="Wu L."/>
            <person name="Ma J."/>
        </authorList>
    </citation>
    <scope>NUCLEOTIDE SEQUENCE [LARGE SCALE GENOMIC DNA]</scope>
    <source>
        <strain evidence="4">KCTC 52924</strain>
    </source>
</reference>
<keyword evidence="4" id="KW-1185">Reference proteome</keyword>
<sequence>MKKYTYLILLGLLFFVSAVVRAQEEPTSYIKTKGRFIDNSVELRFFPDRKSALNLAFKSGFIIERAIGSSNKFQEIGRTQPFNEQQWEVAMKATEIQLEKDEIELAQDFYLDILENSGGTMNLSAGIADLKKQKAMEDFKLMISLLTAVKNATAAKGLGFSFTDKDIKAGTEYTYRIKLVAVSPIYKTESIPFKITTTADENAFKNKVYVKTGDTQLGFVWDDHPDLSGVDVERIIDGKSVKLNEAPIYTLRGDEYDGPKRSGFSEENLVNYQKYTYHFYAQTLFGERVKFAEVTAMPRDLTPPQQPFLKQPQHVKPDEVHIEWKMNTAVANDFKGFAVSRSEENNGEFTLLHDKLLPGSTRKFIDKSFLTGKTNYYLVQAVDTANNISSSFPVAVTLIDSIPPIKPIFIEGKIDTTGVVTIAVKRNPETDLMGYRLYRSNAAEHEFSAIKEGFLSIDSLEQKVQTTYRDTVTLKSLTPYIYYRVEALDFNHNTSEFSEILKVKRPDKIPPTTPVFKKVKSTENEVELNFILSKSIDVKEHILYRKTDLKAPWEKFQNLKLDQVAYRDEEVKKGTIYYYSMRAIDESDNASEYAVPVQGKTFDTGVRPPVENLRAATSKNGKVTLTWSYKYVDKNTYFVIYKKNKEGQFLQHGRSDELSFLENEKSPSIYAVKVFTKDGGQSKLSKEVRSN</sequence>
<dbReference type="Gene3D" id="2.60.40.10">
    <property type="entry name" value="Immunoglobulins"/>
    <property type="match status" value="3"/>
</dbReference>
<dbReference type="Proteomes" id="UP001597532">
    <property type="component" value="Unassembled WGS sequence"/>
</dbReference>
<feature type="chain" id="PRO_5045104781" evidence="1">
    <location>
        <begin position="23"/>
        <end position="691"/>
    </location>
</feature>
<name>A0ABW5VBM4_9FLAO</name>
<evidence type="ECO:0000313" key="3">
    <source>
        <dbReference type="EMBL" id="MFD2788685.1"/>
    </source>
</evidence>
<proteinExistence type="predicted"/>
<dbReference type="SUPFAM" id="SSF49265">
    <property type="entry name" value="Fibronectin type III"/>
    <property type="match status" value="2"/>
</dbReference>
<keyword evidence="1" id="KW-0732">Signal</keyword>
<feature type="domain" description="Fibronectin type-III" evidence="2">
    <location>
        <begin position="510"/>
        <end position="604"/>
    </location>
</feature>